<feature type="region of interest" description="Disordered" evidence="1">
    <location>
        <begin position="444"/>
        <end position="479"/>
    </location>
</feature>
<evidence type="ECO:0000256" key="1">
    <source>
        <dbReference type="SAM" id="MobiDB-lite"/>
    </source>
</evidence>
<dbReference type="RefSeq" id="WP_161027445.1">
    <property type="nucleotide sequence ID" value="NZ_WWCJ01000017.1"/>
</dbReference>
<dbReference type="Proteomes" id="UP000448575">
    <property type="component" value="Unassembled WGS sequence"/>
</dbReference>
<name>A0A6N9HMR5_9BURK</name>
<dbReference type="EMBL" id="WWCJ01000017">
    <property type="protein sequence ID" value="MYN04483.1"/>
    <property type="molecule type" value="Genomic_DNA"/>
</dbReference>
<reference evidence="2 3" key="1">
    <citation type="submission" date="2019-12" db="EMBL/GenBank/DDBJ databases">
        <title>Novel species isolated from a subtropical stream in China.</title>
        <authorList>
            <person name="Lu H."/>
        </authorList>
    </citation>
    <scope>NUCLEOTIDE SEQUENCE [LARGE SCALE GENOMIC DNA]</scope>
    <source>
        <strain evidence="2 3">DS3</strain>
    </source>
</reference>
<gene>
    <name evidence="2" type="ORF">GTP41_20535</name>
</gene>
<dbReference type="AlphaFoldDB" id="A0A6N9HMR5"/>
<evidence type="ECO:0000313" key="2">
    <source>
        <dbReference type="EMBL" id="MYN04483.1"/>
    </source>
</evidence>
<accession>A0A6N9HMR5</accession>
<keyword evidence="3" id="KW-1185">Reference proteome</keyword>
<comment type="caution">
    <text evidence="2">The sequence shown here is derived from an EMBL/GenBank/DDBJ whole genome shotgun (WGS) entry which is preliminary data.</text>
</comment>
<organism evidence="2 3">
    <name type="scientific">Pseudoduganella guangdongensis</name>
    <dbReference type="NCBI Taxonomy" id="2692179"/>
    <lineage>
        <taxon>Bacteria</taxon>
        <taxon>Pseudomonadati</taxon>
        <taxon>Pseudomonadota</taxon>
        <taxon>Betaproteobacteria</taxon>
        <taxon>Burkholderiales</taxon>
        <taxon>Oxalobacteraceae</taxon>
        <taxon>Telluria group</taxon>
        <taxon>Pseudoduganella</taxon>
    </lineage>
</organism>
<sequence>MVDVSASHLQQGRAINSAIFKHGPALFDAVKETILKEATVPAAGGNAAHKANQEKLLATIARICEQGQWNPTLSKAQFWDTAWGRIVYQGTRADKASKEIDSMRQYPLFGDIEAFDQEDYQFDKAQWEAFAAHWKRRFEWYKLVQRFGPAKAQAVEAKRGGSWMDNTNAIPWGAVAEDWAALADMWSKRVRKYANWLDFAKGQGELWDESLQGFGSHYPSKALDIMTKSGDFAGIQFSSHPEKMKKYLDVAGFLKSASDTQILDFYVGPSYQHEVVHTIGAEYLRAKERFETIHKKFREHFGYITSLHLMMDLGFMTVKPDRVLTYLFSRLGWLVTLPKSLSKEQVLRKYTDERVVQEVLHRADVLAASLVDHCGTPYTHRLLDIWMVKFGQEPEEQFGITVNLEAARPNAMERLYERVEQRMASAPVERGDAEERWPSAIAFAPLTSRGGPRPGKARHAATAPRSARIRPAQKTREQEKLEEMHSFYQMNKQSLPATIRNFRDEIVQLMMAGLPVADAFSQVQRK</sequence>
<proteinExistence type="predicted"/>
<protein>
    <submittedName>
        <fullName evidence="2">Uncharacterized protein</fullName>
    </submittedName>
</protein>
<evidence type="ECO:0000313" key="3">
    <source>
        <dbReference type="Proteomes" id="UP000448575"/>
    </source>
</evidence>